<feature type="region of interest" description="Disordered" evidence="2">
    <location>
        <begin position="1229"/>
        <end position="1323"/>
    </location>
</feature>
<dbReference type="eggNOG" id="ENOG502RSB9">
    <property type="taxonomic scope" value="Eukaryota"/>
</dbReference>
<accession>K1WJL3</accession>
<evidence type="ECO:0000259" key="3">
    <source>
        <dbReference type="PROSITE" id="PS50235"/>
    </source>
</evidence>
<evidence type="ECO:0000313" key="5">
    <source>
        <dbReference type="EMBL" id="EKD01584.1"/>
    </source>
</evidence>
<feature type="compositionally biased region" description="Basic and acidic residues" evidence="2">
    <location>
        <begin position="889"/>
        <end position="906"/>
    </location>
</feature>
<dbReference type="SUPFAM" id="SSF54001">
    <property type="entry name" value="Cysteine proteinases"/>
    <property type="match status" value="1"/>
</dbReference>
<dbReference type="Proteomes" id="UP000006757">
    <property type="component" value="Unassembled WGS sequence"/>
</dbReference>
<dbReference type="STRING" id="1220162.K1WJL3"/>
<keyword evidence="1" id="KW-0479">Metal-binding</keyword>
<keyword evidence="6" id="KW-1185">Reference proteome</keyword>
<dbReference type="InterPro" id="IPR007527">
    <property type="entry name" value="Znf_SWIM"/>
</dbReference>
<evidence type="ECO:0000256" key="1">
    <source>
        <dbReference type="PROSITE-ProRule" id="PRU00325"/>
    </source>
</evidence>
<feature type="domain" description="SWIM-type" evidence="4">
    <location>
        <begin position="718"/>
        <end position="756"/>
    </location>
</feature>
<organism evidence="5 6">
    <name type="scientific">Trichosporon asahii var. asahii (strain CBS 8904)</name>
    <name type="common">Yeast</name>
    <dbReference type="NCBI Taxonomy" id="1220162"/>
    <lineage>
        <taxon>Eukaryota</taxon>
        <taxon>Fungi</taxon>
        <taxon>Dikarya</taxon>
        <taxon>Basidiomycota</taxon>
        <taxon>Agaricomycotina</taxon>
        <taxon>Tremellomycetes</taxon>
        <taxon>Trichosporonales</taxon>
        <taxon>Trichosporonaceae</taxon>
        <taxon>Trichosporon</taxon>
    </lineage>
</organism>
<dbReference type="Gene3D" id="3.90.70.10">
    <property type="entry name" value="Cysteine proteinases"/>
    <property type="match status" value="1"/>
</dbReference>
<dbReference type="InParanoid" id="K1WJL3"/>
<feature type="compositionally biased region" description="Basic and acidic residues" evidence="2">
    <location>
        <begin position="41"/>
        <end position="57"/>
    </location>
</feature>
<comment type="caution">
    <text evidence="5">The sequence shown here is derived from an EMBL/GenBank/DDBJ whole genome shotgun (WGS) entry which is preliminary data.</text>
</comment>
<evidence type="ECO:0000313" key="6">
    <source>
        <dbReference type="Proteomes" id="UP000006757"/>
    </source>
</evidence>
<dbReference type="HOGENOM" id="CLU_241300_0_0_1"/>
<sequence length="1687" mass="190438">MPKRPRKPKANVPPFPEKGSRGRPARKLQPVNTPPPQPDPPTERTEDVSMRDSRSEDSNLTPLSDISLAGDEQDAINLNTLLSDESDSEIAAKRRRVLVTRAIAPEDSRPSSKLKLSQNETKSTNVRLAKGFLKPMQPALGPPYEQTVIDLDDVPLYVDTSVRLEIPVTKANSDELVYRIELICNQRCRQTATGGSKVIRVPTELRSARKSRTKKVDTPKPKTCQARLIFECSMEHVRTKQCLVYYLPGPQHHPLPEDGVPDRMSGWIRRELQHLASCFGVTRMRLQQDDYLKSILDHPLGRERGPNSRQMQSILNSVRSKQRAHRDPLAAIAIMIRDDPEPYFHYRLPEVLRTKPGKRSDLKSEELLECGVATHATLQFGLIFGFKNGIHIDTSWRNKTPDRSPVTFVLTVDDNGHGLPVAAFVSSLADGATYGRLLSALRKALEQHAEQLVSGEAKCRIPPKLERRLLEVAKITAADGYIPQFGMMDGCDKVRIGWELAFSGVPKRLCQYHLIKALNRKLVSIYGRSDAGCASHKAAADAFRECQRCDHPKNWQAYYSKLEQVIRGLTNEGTINGDRAWKRLDEYLQKQWFHKRWRRACMDYGLPVNSVRGMANATNNYTERSFCTFDRVFLCARNNKRLDRLLFIIIHLFFRHYEENLNLAPRVAADIMEASNSGYSLWDMGFVSPIPEQRMPPQLQHQFGVAYQIRDIDDPAKVDAICGFGKVSKREYCLCEFFRKTGKRCAHLWAVLLFERLGPADNYDQEIKSLQQILKRLNQEDDDLDLEEAAVRAEEDDTDDAKDGEDEWDSDEEETREEELARFFKVTIEELADWNFLNDPIPENEIQAREGTPPQPNIDQRPDERASGDTGEETSSGGQRGRPRNTRNLAEDPPHNPDDWLLRTKLELPPPPAANPNGALCWQNALCIALAYIPTFAEHAEMVTQQSHDLALHHLRWLPHLLNHIQLLRHHSRRPVNPMELRKQLQEGLLLNRLPESGVGRQEDPNLVLGIMLNCIREAGMEKYMDIFSSTQWLQRTCSQCGYSDTMVEKLDFYVVPLSNHWETTLSGGDTASPQGHIQKAIVFICPQCSTKHDPYSPDLVTFETGNVRWTQHTYPFGRSRRPAEIPIVVQGLRKGRRAAWCLVSAIFRIGDDALSGHNLALVRRGHQWYVMNDTDVHTVDRPQDIFDLYPTCYAIATFHVYDQTAIVEMGDYLGQRPDIAMLRAAYSRTRPPRDVGQPPPPEDRTLSRLKPGDLPPERIHTPGTSEDGEASEEEKESEASEKNSSKSSVVLLGGPRDKPSQSSNTARPEADDEWTRGPSDTVWERVPSDYTRAEEDPFFSAVERHPGLLAASLLRDISDPDVGAALRAAVVYLGDILPQTRHDFLKVPVGSRWCEEPLSDTALKEAGQVIEALCARLNDMGSASPTTEFRVASERMTRLDWYSDACIFALLTALAAQPWIAENPDVRFKAPLWDGSTVAGKFSCPLVPPRARRDKPIPLPFQGLLGADAKWRTRISIMPFQPFVSHFATLVIIGPKRMIVVYDSLSSATPGRALNILLAGLKYRMRIEEKIGIAGAEDNEGWMALVNSTSHVPTAESAGLSAETTDETARQLRISQLVDYISMLHYMSYPAVSTVQDRTQAALSQPRSNPIDLARDPALVRAIEASIARVHHLRESRMPYEDWHHI</sequence>
<gene>
    <name evidence="5" type="ORF">A1Q2_04145</name>
</gene>
<evidence type="ECO:0000256" key="2">
    <source>
        <dbReference type="SAM" id="MobiDB-lite"/>
    </source>
</evidence>
<evidence type="ECO:0000259" key="4">
    <source>
        <dbReference type="PROSITE" id="PS50966"/>
    </source>
</evidence>
<keyword evidence="1" id="KW-0863">Zinc-finger</keyword>
<feature type="compositionally biased region" description="Acidic residues" evidence="2">
    <location>
        <begin position="1267"/>
        <end position="1277"/>
    </location>
</feature>
<dbReference type="OrthoDB" id="2596771at2759"/>
<dbReference type="EMBL" id="AMBO01000313">
    <property type="protein sequence ID" value="EKD01584.1"/>
    <property type="molecule type" value="Genomic_DNA"/>
</dbReference>
<feature type="domain" description="USP" evidence="3">
    <location>
        <begin position="912"/>
        <end position="1205"/>
    </location>
</feature>
<proteinExistence type="predicted"/>
<feature type="region of interest" description="Disordered" evidence="2">
    <location>
        <begin position="1"/>
        <end position="68"/>
    </location>
</feature>
<dbReference type="PROSITE" id="PS50235">
    <property type="entry name" value="USP_3"/>
    <property type="match status" value="1"/>
</dbReference>
<dbReference type="PROSITE" id="PS50966">
    <property type="entry name" value="ZF_SWIM"/>
    <property type="match status" value="1"/>
</dbReference>
<keyword evidence="1" id="KW-0862">Zinc</keyword>
<evidence type="ECO:0008006" key="7">
    <source>
        <dbReference type="Google" id="ProtNLM"/>
    </source>
</evidence>
<dbReference type="InterPro" id="IPR028889">
    <property type="entry name" value="USP"/>
</dbReference>
<reference evidence="5 6" key="1">
    <citation type="journal article" date="2012" name="Eukaryot. Cell">
        <title>Genome sequence of the Trichosporon asahii environmental strain CBS 8904.</title>
        <authorList>
            <person name="Yang R.Y."/>
            <person name="Li H.T."/>
            <person name="Zhu H."/>
            <person name="Zhou G.P."/>
            <person name="Wang M."/>
            <person name="Wang L."/>
        </authorList>
    </citation>
    <scope>NUCLEOTIDE SEQUENCE [LARGE SCALE GENOMIC DNA]</scope>
    <source>
        <strain evidence="5 6">CBS 8904</strain>
    </source>
</reference>
<protein>
    <recommendedName>
        <fullName evidence="7">USP domain-containing protein</fullName>
    </recommendedName>
</protein>
<feature type="region of interest" description="Disordered" evidence="2">
    <location>
        <begin position="845"/>
        <end position="909"/>
    </location>
</feature>
<name>K1WJL3_TRIAC</name>
<feature type="region of interest" description="Disordered" evidence="2">
    <location>
        <begin position="790"/>
        <end position="817"/>
    </location>
</feature>
<dbReference type="InterPro" id="IPR038765">
    <property type="entry name" value="Papain-like_cys_pep_sf"/>
</dbReference>
<dbReference type="GO" id="GO:0008270">
    <property type="term" value="F:zinc ion binding"/>
    <property type="evidence" value="ECO:0007669"/>
    <property type="project" value="UniProtKB-KW"/>
</dbReference>